<name>A0A3B0UTZ7_9ZZZZ</name>
<proteinExistence type="predicted"/>
<dbReference type="GO" id="GO:0033388">
    <property type="term" value="P:putrescine biosynthetic process from arginine"/>
    <property type="evidence" value="ECO:0007669"/>
    <property type="project" value="TreeGrafter"/>
</dbReference>
<evidence type="ECO:0000256" key="1">
    <source>
        <dbReference type="ARBA" id="ARBA00022801"/>
    </source>
</evidence>
<dbReference type="InterPro" id="IPR003010">
    <property type="entry name" value="C-N_Hydrolase"/>
</dbReference>
<feature type="domain" description="CN hydrolase" evidence="2">
    <location>
        <begin position="26"/>
        <end position="283"/>
    </location>
</feature>
<dbReference type="PANTHER" id="PTHR43674:SF2">
    <property type="entry name" value="BETA-UREIDOPROPIONASE"/>
    <property type="match status" value="1"/>
</dbReference>
<gene>
    <name evidence="3" type="ORF">MNBD_BACTEROID01-1870</name>
</gene>
<dbReference type="CDD" id="cd07197">
    <property type="entry name" value="nitrilase"/>
    <property type="match status" value="1"/>
</dbReference>
<dbReference type="Pfam" id="PF00795">
    <property type="entry name" value="CN_hydrolase"/>
    <property type="match status" value="1"/>
</dbReference>
<evidence type="ECO:0000259" key="2">
    <source>
        <dbReference type="PROSITE" id="PS50263"/>
    </source>
</evidence>
<dbReference type="SUPFAM" id="SSF56317">
    <property type="entry name" value="Carbon-nitrogen hydrolase"/>
    <property type="match status" value="1"/>
</dbReference>
<dbReference type="AlphaFoldDB" id="A0A3B0UTZ7"/>
<sequence>MRKSNCFLILFLLLFSVASGQQKRKAKIALVQATALPHQDLFMDDSDLAKVRPQMMANFDKLLGLFIEAGKMGADLVCGPEDMQNIGAYGLHIDVKDPETGKILADALAVPVPGQLTDMVAAIARKYNMYIIAPIYEAVGNKVYNTAVIFDRQGDIMGKHRKTVLPVLETWLVSTGDKYEVFETDFASIAVATCWEIFYPEISSIYALKGADIIFNPTMAKDNKPGQSLETASMFITRAKDNSVYIAPVVRGSDGNGVIDFNGEIVAEAVGKKDCVIMAEVDFSKERLLESKWWETINGTNNIKAMRLKSRRPETYRLLTDPNPPVLERYKNIHLTTGDRERQLKAVKEVDYGSD</sequence>
<dbReference type="EMBL" id="UOEP01000189">
    <property type="protein sequence ID" value="VAW23206.1"/>
    <property type="molecule type" value="Genomic_DNA"/>
</dbReference>
<protein>
    <recommendedName>
        <fullName evidence="2">CN hydrolase domain-containing protein</fullName>
    </recommendedName>
</protein>
<evidence type="ECO:0000313" key="3">
    <source>
        <dbReference type="EMBL" id="VAW23206.1"/>
    </source>
</evidence>
<dbReference type="PANTHER" id="PTHR43674">
    <property type="entry name" value="NITRILASE C965.09-RELATED"/>
    <property type="match status" value="1"/>
</dbReference>
<organism evidence="3">
    <name type="scientific">hydrothermal vent metagenome</name>
    <dbReference type="NCBI Taxonomy" id="652676"/>
    <lineage>
        <taxon>unclassified sequences</taxon>
        <taxon>metagenomes</taxon>
        <taxon>ecological metagenomes</taxon>
    </lineage>
</organism>
<dbReference type="GO" id="GO:0050126">
    <property type="term" value="F:N-carbamoylputrescine amidase activity"/>
    <property type="evidence" value="ECO:0007669"/>
    <property type="project" value="TreeGrafter"/>
</dbReference>
<dbReference type="PROSITE" id="PS50263">
    <property type="entry name" value="CN_HYDROLASE"/>
    <property type="match status" value="1"/>
</dbReference>
<reference evidence="3" key="1">
    <citation type="submission" date="2018-06" db="EMBL/GenBank/DDBJ databases">
        <authorList>
            <person name="Zhirakovskaya E."/>
        </authorList>
    </citation>
    <scope>NUCLEOTIDE SEQUENCE</scope>
</reference>
<accession>A0A3B0UTZ7</accession>
<dbReference type="InterPro" id="IPR036526">
    <property type="entry name" value="C-N_Hydrolase_sf"/>
</dbReference>
<keyword evidence="1" id="KW-0378">Hydrolase</keyword>
<dbReference type="InterPro" id="IPR050345">
    <property type="entry name" value="Aliph_Amidase/BUP"/>
</dbReference>
<dbReference type="Gene3D" id="3.60.110.10">
    <property type="entry name" value="Carbon-nitrogen hydrolase"/>
    <property type="match status" value="1"/>
</dbReference>